<dbReference type="InterPro" id="IPR001387">
    <property type="entry name" value="Cro/C1-type_HTH"/>
</dbReference>
<evidence type="ECO:0000313" key="5">
    <source>
        <dbReference type="Proteomes" id="UP000182771"/>
    </source>
</evidence>
<organism evidence="4 5">
    <name type="scientific">Capnocytophaga granulosa</name>
    <dbReference type="NCBI Taxonomy" id="45242"/>
    <lineage>
        <taxon>Bacteria</taxon>
        <taxon>Pseudomonadati</taxon>
        <taxon>Bacteroidota</taxon>
        <taxon>Flavobacteriia</taxon>
        <taxon>Flavobacteriales</taxon>
        <taxon>Flavobacteriaceae</taxon>
        <taxon>Capnocytophaga</taxon>
    </lineage>
</organism>
<dbReference type="SMART" id="SM00530">
    <property type="entry name" value="HTH_XRE"/>
    <property type="match status" value="1"/>
</dbReference>
<reference evidence="4 5" key="1">
    <citation type="submission" date="2016-10" db="EMBL/GenBank/DDBJ databases">
        <authorList>
            <person name="Varghese N."/>
            <person name="Submissions S."/>
        </authorList>
    </citation>
    <scope>NUCLEOTIDE SEQUENCE [LARGE SCALE GENOMIC DNA]</scope>
    <source>
        <strain evidence="4 5">DSM 11449</strain>
    </source>
</reference>
<dbReference type="Pfam" id="PF01381">
    <property type="entry name" value="HTH_3"/>
    <property type="match status" value="1"/>
</dbReference>
<dbReference type="RefSeq" id="WP_016420452.1">
    <property type="nucleotide sequence ID" value="NZ_CAJPRD010000026.1"/>
</dbReference>
<feature type="domain" description="HTH cro/C1-type" evidence="3">
    <location>
        <begin position="7"/>
        <end position="61"/>
    </location>
</feature>
<comment type="caution">
    <text evidence="4">The sequence shown here is derived from an EMBL/GenBank/DDBJ whole genome shotgun (WGS) entry which is preliminary data.</text>
</comment>
<keyword evidence="1 4" id="KW-0238">DNA-binding</keyword>
<dbReference type="AlphaFoldDB" id="A0A1H2V7A6"/>
<feature type="coiled-coil region" evidence="2">
    <location>
        <begin position="90"/>
        <end position="117"/>
    </location>
</feature>
<evidence type="ECO:0000256" key="1">
    <source>
        <dbReference type="ARBA" id="ARBA00023125"/>
    </source>
</evidence>
<dbReference type="PANTHER" id="PTHR46558">
    <property type="entry name" value="TRACRIPTIONAL REGULATORY PROTEIN-RELATED-RELATED"/>
    <property type="match status" value="1"/>
</dbReference>
<dbReference type="OrthoDB" id="1446758at2"/>
<gene>
    <name evidence="4" type="ORF">SAMN05444420_10391</name>
</gene>
<proteinExistence type="predicted"/>
<dbReference type="GeneID" id="85016974"/>
<evidence type="ECO:0000313" key="4">
    <source>
        <dbReference type="EMBL" id="SDW64202.1"/>
    </source>
</evidence>
<dbReference type="InterPro" id="IPR010982">
    <property type="entry name" value="Lambda_DNA-bd_dom_sf"/>
</dbReference>
<dbReference type="EMBL" id="FNND01000003">
    <property type="protein sequence ID" value="SDW64202.1"/>
    <property type="molecule type" value="Genomic_DNA"/>
</dbReference>
<dbReference type="Gene3D" id="1.10.260.40">
    <property type="entry name" value="lambda repressor-like DNA-binding domains"/>
    <property type="match status" value="1"/>
</dbReference>
<protein>
    <submittedName>
        <fullName evidence="4">DNA-binding transcriptional regulator, XRE-family HTH domain</fullName>
    </submittedName>
</protein>
<evidence type="ECO:0000259" key="3">
    <source>
        <dbReference type="PROSITE" id="PS50943"/>
    </source>
</evidence>
<dbReference type="PROSITE" id="PS50943">
    <property type="entry name" value="HTH_CROC1"/>
    <property type="match status" value="1"/>
</dbReference>
<keyword evidence="2" id="KW-0175">Coiled coil</keyword>
<dbReference type="Proteomes" id="UP000182771">
    <property type="component" value="Unassembled WGS sequence"/>
</dbReference>
<sequence>MNYHEKIKKFRELRNYTQEYMAENLNITQRSYSSIENGKTQLTVDRLFEIAKILNVTVIEILELEITTSYNNNFNNGATHNKGGDFIFKKDDFEEQRKLYERIIQTKEEEINFLRGKLS</sequence>
<accession>A0A1H2V7A6</accession>
<name>A0A1H2V7A6_9FLAO</name>
<dbReference type="GO" id="GO:0003677">
    <property type="term" value="F:DNA binding"/>
    <property type="evidence" value="ECO:0007669"/>
    <property type="project" value="UniProtKB-KW"/>
</dbReference>
<evidence type="ECO:0000256" key="2">
    <source>
        <dbReference type="SAM" id="Coils"/>
    </source>
</evidence>
<dbReference type="SUPFAM" id="SSF47413">
    <property type="entry name" value="lambda repressor-like DNA-binding domains"/>
    <property type="match status" value="1"/>
</dbReference>
<dbReference type="CDD" id="cd00093">
    <property type="entry name" value="HTH_XRE"/>
    <property type="match status" value="1"/>
</dbReference>
<keyword evidence="5" id="KW-1185">Reference proteome</keyword>
<dbReference type="PANTHER" id="PTHR46558:SF15">
    <property type="entry name" value="HELIX-TURN-HELIX DOMAIN PROTEIN"/>
    <property type="match status" value="1"/>
</dbReference>